<gene>
    <name evidence="2" type="ORF">GP482_03175</name>
</gene>
<dbReference type="RefSeq" id="WP_158913774.1">
    <property type="nucleotide sequence ID" value="NZ_CP046875.1"/>
</dbReference>
<dbReference type="AlphaFoldDB" id="A0AAE6R534"/>
<keyword evidence="1" id="KW-0812">Transmembrane</keyword>
<name>A0AAE6R534_9STRE</name>
<evidence type="ECO:0000313" key="3">
    <source>
        <dbReference type="Proteomes" id="UP000433223"/>
    </source>
</evidence>
<reference evidence="2 3" key="1">
    <citation type="submission" date="2019-12" db="EMBL/GenBank/DDBJ databases">
        <title>Complete genome sequence of Streptococcus lutetiensis CNU 77-61 isolated from Capra aegagrus hircus.</title>
        <authorList>
            <person name="Park S.Y."/>
            <person name="Kim J.H."/>
            <person name="Seo S.W."/>
        </authorList>
    </citation>
    <scope>NUCLEOTIDE SEQUENCE [LARGE SCALE GENOMIC DNA]</scope>
    <source>
        <strain evidence="2 3">CNU_77-61</strain>
    </source>
</reference>
<protein>
    <submittedName>
        <fullName evidence="2">Uncharacterized protein</fullName>
    </submittedName>
</protein>
<keyword evidence="1" id="KW-1133">Transmembrane helix</keyword>
<dbReference type="EMBL" id="CP046875">
    <property type="protein sequence ID" value="QGZ27204.1"/>
    <property type="molecule type" value="Genomic_DNA"/>
</dbReference>
<keyword evidence="3" id="KW-1185">Reference proteome</keyword>
<proteinExistence type="predicted"/>
<evidence type="ECO:0000256" key="1">
    <source>
        <dbReference type="SAM" id="Phobius"/>
    </source>
</evidence>
<accession>A0AAE6R534</accession>
<feature type="transmembrane region" description="Helical" evidence="1">
    <location>
        <begin position="227"/>
        <end position="254"/>
    </location>
</feature>
<organism evidence="2 3">
    <name type="scientific">Streptococcus ruminicola</name>
    <dbReference type="NCBI Taxonomy" id="2686210"/>
    <lineage>
        <taxon>Bacteria</taxon>
        <taxon>Bacillati</taxon>
        <taxon>Bacillota</taxon>
        <taxon>Bacilli</taxon>
        <taxon>Lactobacillales</taxon>
        <taxon>Streptococcaceae</taxon>
        <taxon>Streptococcus</taxon>
    </lineage>
</organism>
<feature type="transmembrane region" description="Helical" evidence="1">
    <location>
        <begin position="47"/>
        <end position="68"/>
    </location>
</feature>
<sequence length="293" mass="34581">MKKSIFNASFEESLNLEDDGFRKFNQKSYDDLLKSFQKGKLSIKTKVTYFILSLIFPIGLNYLGVILAKEIAVQGQFMGYPALEHNILSIKSYEIFLVVWLVTILIGKWFNQVFILPYRMQFHAQVTAFIWLFIEINLTFITIYFHTITIWGVLLLLLISIMLGYAMMQTQLRRLKRILYGEEYPVSTIEKLVMKFSIYGMGLLGGAIIVKMILKVFTVSLTNSMEYFAFFLCWPISNALFLALFIFVELSHFLPAYYKLKYPKEYREWEGKSLEEWYGKKYLKKYKELLEHE</sequence>
<feature type="transmembrane region" description="Helical" evidence="1">
    <location>
        <begin position="198"/>
        <end position="221"/>
    </location>
</feature>
<evidence type="ECO:0000313" key="2">
    <source>
        <dbReference type="EMBL" id="QGZ27204.1"/>
    </source>
</evidence>
<dbReference type="Proteomes" id="UP000433223">
    <property type="component" value="Chromosome"/>
</dbReference>
<feature type="transmembrane region" description="Helical" evidence="1">
    <location>
        <begin position="150"/>
        <end position="168"/>
    </location>
</feature>
<feature type="transmembrane region" description="Helical" evidence="1">
    <location>
        <begin position="122"/>
        <end position="144"/>
    </location>
</feature>
<keyword evidence="1" id="KW-0472">Membrane</keyword>
<feature type="transmembrane region" description="Helical" evidence="1">
    <location>
        <begin position="88"/>
        <end position="110"/>
    </location>
</feature>